<dbReference type="EMBL" id="JAAPAO010000035">
    <property type="protein sequence ID" value="KAF4676387.1"/>
    <property type="molecule type" value="Genomic_DNA"/>
</dbReference>
<keyword evidence="5" id="KW-0472">Membrane</keyword>
<dbReference type="PANTHER" id="PTHR11929">
    <property type="entry name" value="ALPHA- 1,3 -FUCOSYLTRANSFERASE"/>
    <property type="match status" value="1"/>
</dbReference>
<evidence type="ECO:0000256" key="1">
    <source>
        <dbReference type="ARBA" id="ARBA00004922"/>
    </source>
</evidence>
<keyword evidence="5" id="KW-0812">Transmembrane</keyword>
<name>A0A7J6MYH5_PERCH</name>
<dbReference type="UniPathway" id="UPA00378"/>
<protein>
    <recommendedName>
        <fullName evidence="5">Fucosyltransferase</fullName>
        <ecNumber evidence="5">2.4.1.-</ecNumber>
    </recommendedName>
</protein>
<dbReference type="SUPFAM" id="SSF53756">
    <property type="entry name" value="UDP-Glycosyltransferase/glycogen phosphorylase"/>
    <property type="match status" value="1"/>
</dbReference>
<dbReference type="GO" id="GO:0032580">
    <property type="term" value="C:Golgi cisterna membrane"/>
    <property type="evidence" value="ECO:0007669"/>
    <property type="project" value="UniProtKB-SubCell"/>
</dbReference>
<keyword evidence="5" id="KW-0333">Golgi apparatus</keyword>
<keyword evidence="4 5" id="KW-0808">Transferase</keyword>
<organism evidence="7 8">
    <name type="scientific">Perkinsus chesapeaki</name>
    <name type="common">Clam parasite</name>
    <name type="synonym">Perkinsus andrewsi</name>
    <dbReference type="NCBI Taxonomy" id="330153"/>
    <lineage>
        <taxon>Eukaryota</taxon>
        <taxon>Sar</taxon>
        <taxon>Alveolata</taxon>
        <taxon>Perkinsozoa</taxon>
        <taxon>Perkinsea</taxon>
        <taxon>Perkinsida</taxon>
        <taxon>Perkinsidae</taxon>
        <taxon>Perkinsus</taxon>
    </lineage>
</organism>
<dbReference type="GO" id="GO:0046920">
    <property type="term" value="F:alpha-(1-&gt;3)-fucosyltransferase activity"/>
    <property type="evidence" value="ECO:0007669"/>
    <property type="project" value="TreeGrafter"/>
</dbReference>
<evidence type="ECO:0000256" key="5">
    <source>
        <dbReference type="RuleBase" id="RU003832"/>
    </source>
</evidence>
<evidence type="ECO:0000256" key="2">
    <source>
        <dbReference type="ARBA" id="ARBA00008919"/>
    </source>
</evidence>
<evidence type="ECO:0000313" key="7">
    <source>
        <dbReference type="EMBL" id="KAF4676387.1"/>
    </source>
</evidence>
<comment type="similarity">
    <text evidence="2 5">Belongs to the glycosyltransferase 10 family.</text>
</comment>
<dbReference type="PANTHER" id="PTHR11929:SF194">
    <property type="entry name" value="ALPHA-(1,3)-FUCOSYLTRANSFERASE 10"/>
    <property type="match status" value="1"/>
</dbReference>
<comment type="pathway">
    <text evidence="1">Protein modification; protein glycosylation.</text>
</comment>
<dbReference type="EC" id="2.4.1.-" evidence="5"/>
<sequence>MGIPTIIPIAWLFCGQLGDGSVTAKSPSTNWSDVGQLERSASLPASRASSPLPAQTVLGPFRMAGLLDSQWPIAEVLEEVERSSLEPEILRSNEARRLSWNAVLRGRGSAMVEALAVVDGAEDDSEAKAVGLAMAADALTCHALTRGRLSARRGLTMILDWLGPLNASLSVHSGWPLFALLSRIRKANGLPAIESAMVVSWSSEEAAHLGGNFAETMARHIFGAVDGAVVKADVECADVWIFREHPPVNFGGVAIFVDGETHWKNSGIHNFPAYDLGIYLGPQDHGMAFGDRFFYAPFASTSFAQRKDAAMEQLLHGDRLAIWDNKTKFAAYLSHNCASESRERFYLALLRAASAFGLEVEALSRCNGSGVPRELGRRRERYSSNFYDDAVEIYKPYKFVIAMENRVAPGYVTEKIVNAFLAGAIPIYYGDSAARSIFNPASFIDLDDFNDFGEAAKTVVEIALDESSARKYVEEPVFSTTNGSYPFSWHAVASEAFPNGGLAGDVRGRVARLLEQAGSEGNVLARAFGEDAYMSFMKGPVEG</sequence>
<evidence type="ECO:0000256" key="4">
    <source>
        <dbReference type="ARBA" id="ARBA00022679"/>
    </source>
</evidence>
<comment type="subcellular location">
    <subcellularLocation>
        <location evidence="5">Golgi apparatus</location>
        <location evidence="5">Golgi stack membrane</location>
        <topology evidence="5">Single-pass type II membrane protein</topology>
    </subcellularLocation>
</comment>
<dbReference type="Proteomes" id="UP000591131">
    <property type="component" value="Unassembled WGS sequence"/>
</dbReference>
<dbReference type="OrthoDB" id="416387at2759"/>
<evidence type="ECO:0000256" key="3">
    <source>
        <dbReference type="ARBA" id="ARBA00022676"/>
    </source>
</evidence>
<dbReference type="InterPro" id="IPR055270">
    <property type="entry name" value="Glyco_tran_10_C"/>
</dbReference>
<dbReference type="Pfam" id="PF00852">
    <property type="entry name" value="Glyco_transf_10"/>
    <property type="match status" value="1"/>
</dbReference>
<dbReference type="InterPro" id="IPR001503">
    <property type="entry name" value="Glyco_trans_10"/>
</dbReference>
<accession>A0A7J6MYH5</accession>
<dbReference type="InterPro" id="IPR038577">
    <property type="entry name" value="GT10-like_C_sf"/>
</dbReference>
<comment type="caution">
    <text evidence="7">The sequence shown here is derived from an EMBL/GenBank/DDBJ whole genome shotgun (WGS) entry which is preliminary data.</text>
</comment>
<evidence type="ECO:0000313" key="8">
    <source>
        <dbReference type="Proteomes" id="UP000591131"/>
    </source>
</evidence>
<reference evidence="7 8" key="1">
    <citation type="submission" date="2020-04" db="EMBL/GenBank/DDBJ databases">
        <title>Perkinsus chesapeaki whole genome sequence.</title>
        <authorList>
            <person name="Bogema D.R."/>
        </authorList>
    </citation>
    <scope>NUCLEOTIDE SEQUENCE [LARGE SCALE GENOMIC DNA]</scope>
    <source>
        <strain evidence="7">ATCC PRA-425</strain>
    </source>
</reference>
<dbReference type="Gene3D" id="3.40.50.11660">
    <property type="entry name" value="Glycosyl transferase family 10, C-terminal domain"/>
    <property type="match status" value="1"/>
</dbReference>
<dbReference type="AlphaFoldDB" id="A0A7J6MYH5"/>
<gene>
    <name evidence="7" type="primary">A4LEA</name>
    <name evidence="7" type="ORF">FOL47_006301</name>
</gene>
<keyword evidence="8" id="KW-1185">Reference proteome</keyword>
<evidence type="ECO:0000259" key="6">
    <source>
        <dbReference type="Pfam" id="PF00852"/>
    </source>
</evidence>
<feature type="domain" description="Fucosyltransferase C-terminal" evidence="6">
    <location>
        <begin position="323"/>
        <end position="473"/>
    </location>
</feature>
<proteinExistence type="inferred from homology"/>
<keyword evidence="3 5" id="KW-0328">Glycosyltransferase</keyword>